<evidence type="ECO:0000313" key="1">
    <source>
        <dbReference type="EMBL" id="GFO33414.1"/>
    </source>
</evidence>
<name>A0AAV4CNG6_9GAST</name>
<accession>A0AAV4CNG6</accession>
<organism evidence="1 2">
    <name type="scientific">Plakobranchus ocellatus</name>
    <dbReference type="NCBI Taxonomy" id="259542"/>
    <lineage>
        <taxon>Eukaryota</taxon>
        <taxon>Metazoa</taxon>
        <taxon>Spiralia</taxon>
        <taxon>Lophotrochozoa</taxon>
        <taxon>Mollusca</taxon>
        <taxon>Gastropoda</taxon>
        <taxon>Heterobranchia</taxon>
        <taxon>Euthyneura</taxon>
        <taxon>Panpulmonata</taxon>
        <taxon>Sacoglossa</taxon>
        <taxon>Placobranchoidea</taxon>
        <taxon>Plakobranchidae</taxon>
        <taxon>Plakobranchus</taxon>
    </lineage>
</organism>
<protein>
    <submittedName>
        <fullName evidence="1">Coiled-coil domain-containing protein 83-like</fullName>
    </submittedName>
</protein>
<evidence type="ECO:0000313" key="2">
    <source>
        <dbReference type="Proteomes" id="UP000735302"/>
    </source>
</evidence>
<sequence>MNIVKTRSFPGADGGSDHDLVMMSCAFRLTKKTKHISIRIRFNIKKLTVLDAFRANLKGASKRTTAKRSIKLQKISQTHNRPLTTTIQNKKEKCFAEERDIMKKWTEYCSELFSHKASVDEAVKSLELGKSAGVDNIPSESVNVGREPAIDVLHQICNNIWKT</sequence>
<dbReference type="Proteomes" id="UP000735302">
    <property type="component" value="Unassembled WGS sequence"/>
</dbReference>
<reference evidence="1 2" key="1">
    <citation type="journal article" date="2021" name="Elife">
        <title>Chloroplast acquisition without the gene transfer in kleptoplastic sea slugs, Plakobranchus ocellatus.</title>
        <authorList>
            <person name="Maeda T."/>
            <person name="Takahashi S."/>
            <person name="Yoshida T."/>
            <person name="Shimamura S."/>
            <person name="Takaki Y."/>
            <person name="Nagai Y."/>
            <person name="Toyoda A."/>
            <person name="Suzuki Y."/>
            <person name="Arimoto A."/>
            <person name="Ishii H."/>
            <person name="Satoh N."/>
            <person name="Nishiyama T."/>
            <person name="Hasebe M."/>
            <person name="Maruyama T."/>
            <person name="Minagawa J."/>
            <person name="Obokata J."/>
            <person name="Shigenobu S."/>
        </authorList>
    </citation>
    <scope>NUCLEOTIDE SEQUENCE [LARGE SCALE GENOMIC DNA]</scope>
</reference>
<keyword evidence="2" id="KW-1185">Reference proteome</keyword>
<dbReference type="EMBL" id="BLXT01006771">
    <property type="protein sequence ID" value="GFO33414.1"/>
    <property type="molecule type" value="Genomic_DNA"/>
</dbReference>
<comment type="caution">
    <text evidence="1">The sequence shown here is derived from an EMBL/GenBank/DDBJ whole genome shotgun (WGS) entry which is preliminary data.</text>
</comment>
<dbReference type="AlphaFoldDB" id="A0AAV4CNG6"/>
<gene>
    <name evidence="1" type="ORF">PoB_005991900</name>
</gene>
<proteinExistence type="predicted"/>